<protein>
    <recommendedName>
        <fullName evidence="1">bAvd-like domain-containing protein</fullName>
    </recommendedName>
</protein>
<organism evidence="2 3">
    <name type="scientific">Candidatus Staskawiczbacteria bacterium CG10_big_fil_rev_8_21_14_0_10_38_10</name>
    <dbReference type="NCBI Taxonomy" id="1974891"/>
    <lineage>
        <taxon>Bacteria</taxon>
        <taxon>Candidatus Staskawicziibacteriota</taxon>
    </lineage>
</organism>
<dbReference type="Gene3D" id="1.20.1440.60">
    <property type="entry name" value="23S rRNA-intervening sequence"/>
    <property type="match status" value="1"/>
</dbReference>
<evidence type="ECO:0000259" key="1">
    <source>
        <dbReference type="Pfam" id="PF22296"/>
    </source>
</evidence>
<dbReference type="CDD" id="cd16376">
    <property type="entry name" value="Avd_like"/>
    <property type="match status" value="1"/>
</dbReference>
<sequence>MFIVKIIIPLSPPPGHFSLSIIQKLTQVYKLWHEYLPNFAKDSRYTLGSKVDSLFLGVIEEIIKASSSDKTEKLIFLKIASVKLDLLKFFLQISWEIKSLGNKKYILLSEKINEIGKMLGGWIKSLK</sequence>
<accession>A0A2H9T181</accession>
<dbReference type="SUPFAM" id="SSF158446">
    <property type="entry name" value="IVS-encoded protein-like"/>
    <property type="match status" value="1"/>
</dbReference>
<name>A0A2H9T181_9BACT</name>
<dbReference type="InterPro" id="IPR036583">
    <property type="entry name" value="23S_rRNA_IVS_sf"/>
</dbReference>
<reference evidence="3" key="1">
    <citation type="submission" date="2017-09" db="EMBL/GenBank/DDBJ databases">
        <title>Depth-based differentiation of microbial function through sediment-hosted aquifers and enrichment of novel symbionts in the deep terrestrial subsurface.</title>
        <authorList>
            <person name="Probst A.J."/>
            <person name="Ladd B."/>
            <person name="Jarett J.K."/>
            <person name="Geller-Mcgrath D.E."/>
            <person name="Sieber C.M.K."/>
            <person name="Emerson J.B."/>
            <person name="Anantharaman K."/>
            <person name="Thomas B.C."/>
            <person name="Malmstrom R."/>
            <person name="Stieglmeier M."/>
            <person name="Klingl A."/>
            <person name="Woyke T."/>
            <person name="Ryan C.M."/>
            <person name="Banfield J.F."/>
        </authorList>
    </citation>
    <scope>NUCLEOTIDE SEQUENCE [LARGE SCALE GENOMIC DNA]</scope>
</reference>
<dbReference type="Proteomes" id="UP000236946">
    <property type="component" value="Unassembled WGS sequence"/>
</dbReference>
<evidence type="ECO:0000313" key="3">
    <source>
        <dbReference type="Proteomes" id="UP000236946"/>
    </source>
</evidence>
<feature type="domain" description="bAvd-like" evidence="1">
    <location>
        <begin position="21"/>
        <end position="125"/>
    </location>
</feature>
<dbReference type="AlphaFoldDB" id="A0A2H9T181"/>
<evidence type="ECO:0000313" key="2">
    <source>
        <dbReference type="EMBL" id="PJE69494.1"/>
    </source>
</evidence>
<gene>
    <name evidence="2" type="ORF">COU98_01780</name>
</gene>
<proteinExistence type="predicted"/>
<comment type="caution">
    <text evidence="2">The sequence shown here is derived from an EMBL/GenBank/DDBJ whole genome shotgun (WGS) entry which is preliminary data.</text>
</comment>
<dbReference type="EMBL" id="PFEN01000032">
    <property type="protein sequence ID" value="PJE69494.1"/>
    <property type="molecule type" value="Genomic_DNA"/>
</dbReference>
<dbReference type="Pfam" id="PF22296">
    <property type="entry name" value="bAvd"/>
    <property type="match status" value="1"/>
</dbReference>
<dbReference type="InterPro" id="IPR055360">
    <property type="entry name" value="bAvd"/>
</dbReference>